<dbReference type="PANTHER" id="PTHR42850">
    <property type="entry name" value="METALLOPHOSPHOESTERASE"/>
    <property type="match status" value="1"/>
</dbReference>
<dbReference type="Gene3D" id="3.60.21.10">
    <property type="match status" value="1"/>
</dbReference>
<sequence length="860" mass="94074">MTTDTTGTEPRVLGVPEMGLVLLIGVSGSGKSTFAAQHFLPTQVVSSDDCRARVSDDPDDQSASADAFALLHTMVDIRLRRGLLTVVDATNVQRHARGELVRIAKANNLLTTAIVLDVPEALARERNEERPDRDFGPHVIHRQRRDLRSSIKRLDKEGIRKVHVLRGPEEIERARIGLERPWPDKRELTGPFDVIGDVHGCRSELETLLERLGYALTRDTDGRAVGARHPEGRTAVFVGDLVDRGPDSPGALRLAMNMVDDGDALCVPGNHENKLVRVLKGRTARLTHGLDRTVEQLEKETPEFRDRVLSFCDGLVSHLVLDDGKLVIAHAGLKEDYHLRASGRVRSFALYGDTTGESDEYGLPVRLPWARDYRGRAAVVYGHTVVPHAEWLNNTLCIDTGCVFGGELTALRWPEKETVAVPAEQTWFEPVRPAVPEPASDGPPPAVIDMHDLGIDSGRGLHVETPDGAVRADEGSTLAAFEAMSRFAVDPRWLLYLPPTMAPAPSAASPTLLEHPAEAFSAFRGSGVEQVVCQEKHMGSRAVAVLCRDAAAAERRFVPGELGTVYTRTGRPFFADPDVGREIVDRLRAAVTGAGLWELLGTDWIALDGEMLPWSAKAHGLIRDQYASVGAAARASLPAARDALAAAAARGAGVDGLQGAVERRIDQMEGFSRVYRRYTWDTDGAAGLRYAPFMVLASEGREYSDADHLWHMAMAEKLAEAGDMVHPTRYRTVDTTDPQDCDNAAAWWTDLVAAGGEGAVVKPVVGARARGRKGLTQPGLKVRGPEYLRIIYGADYTDPERLAVLKERRNPGRKNGMAMREHKLGLEALARHARGEPLWRVHQPVFATLALESEPVDPRL</sequence>
<protein>
    <submittedName>
        <fullName evidence="3">Polynucleotide kinase-phosphatase</fullName>
    </submittedName>
</protein>
<feature type="domain" description="Calcineurin-like phosphoesterase" evidence="1">
    <location>
        <begin position="191"/>
        <end position="387"/>
    </location>
</feature>
<dbReference type="InterPro" id="IPR027417">
    <property type="entry name" value="P-loop_NTPase"/>
</dbReference>
<feature type="domain" description="Polynucleotide kinase-phosphatase ligase" evidence="2">
    <location>
        <begin position="479"/>
        <end position="855"/>
    </location>
</feature>
<comment type="caution">
    <text evidence="3">The sequence shown here is derived from an EMBL/GenBank/DDBJ whole genome shotgun (WGS) entry which is preliminary data.</text>
</comment>
<evidence type="ECO:0000259" key="1">
    <source>
        <dbReference type="Pfam" id="PF00149"/>
    </source>
</evidence>
<dbReference type="InterPro" id="IPR029052">
    <property type="entry name" value="Metallo-depent_PP-like"/>
</dbReference>
<dbReference type="InterPro" id="IPR004843">
    <property type="entry name" value="Calcineurin-like_PHP"/>
</dbReference>
<gene>
    <name evidence="3" type="ORF">IDM40_10785</name>
</gene>
<dbReference type="Pfam" id="PF00149">
    <property type="entry name" value="Metallophos"/>
    <property type="match status" value="1"/>
</dbReference>
<evidence type="ECO:0000313" key="4">
    <source>
        <dbReference type="Proteomes" id="UP000806528"/>
    </source>
</evidence>
<dbReference type="Gene3D" id="3.40.50.300">
    <property type="entry name" value="P-loop containing nucleotide triphosphate hydrolases"/>
    <property type="match status" value="1"/>
</dbReference>
<evidence type="ECO:0000259" key="2">
    <source>
        <dbReference type="Pfam" id="PF16542"/>
    </source>
</evidence>
<dbReference type="NCBIfam" id="TIGR04075">
    <property type="entry name" value="bacter_Pnkp"/>
    <property type="match status" value="1"/>
</dbReference>
<dbReference type="GO" id="GO:0016301">
    <property type="term" value="F:kinase activity"/>
    <property type="evidence" value="ECO:0007669"/>
    <property type="project" value="UniProtKB-KW"/>
</dbReference>
<dbReference type="InterPro" id="IPR032380">
    <property type="entry name" value="PNKP_ligase_dom"/>
</dbReference>
<dbReference type="InterPro" id="IPR024028">
    <property type="entry name" value="PNKP_bac"/>
</dbReference>
<dbReference type="Proteomes" id="UP000806528">
    <property type="component" value="Unassembled WGS sequence"/>
</dbReference>
<dbReference type="CDD" id="cd07423">
    <property type="entry name" value="MPP_Prp_like"/>
    <property type="match status" value="1"/>
</dbReference>
<dbReference type="EMBL" id="JADBGI010000008">
    <property type="protein sequence ID" value="MBE2999185.1"/>
    <property type="molecule type" value="Genomic_DNA"/>
</dbReference>
<dbReference type="SUPFAM" id="SSF52540">
    <property type="entry name" value="P-loop containing nucleoside triphosphate hydrolases"/>
    <property type="match status" value="1"/>
</dbReference>
<reference evidence="3 4" key="1">
    <citation type="submission" date="2020-09" db="EMBL/GenBank/DDBJ databases">
        <title>Diversity and distribution of actinomycetes associated with coral in the coast of Hainan.</title>
        <authorList>
            <person name="Li F."/>
        </authorList>
    </citation>
    <scope>NUCLEOTIDE SEQUENCE [LARGE SCALE GENOMIC DNA]</scope>
    <source>
        <strain evidence="3 4">HNM0947</strain>
    </source>
</reference>
<evidence type="ECO:0000313" key="3">
    <source>
        <dbReference type="EMBL" id="MBE2999185.1"/>
    </source>
</evidence>
<keyword evidence="3" id="KW-0418">Kinase</keyword>
<dbReference type="RefSeq" id="WP_193121816.1">
    <property type="nucleotide sequence ID" value="NZ_JADBGI010000008.1"/>
</dbReference>
<dbReference type="InterPro" id="IPR050126">
    <property type="entry name" value="Ap4A_hydrolase"/>
</dbReference>
<dbReference type="PANTHER" id="PTHR42850:SF7">
    <property type="entry name" value="BIS(5'-NUCLEOSYL)-TETRAPHOSPHATASE PRPE [ASYMMETRICAL]"/>
    <property type="match status" value="1"/>
</dbReference>
<dbReference type="SUPFAM" id="SSF56300">
    <property type="entry name" value="Metallo-dependent phosphatases"/>
    <property type="match status" value="1"/>
</dbReference>
<dbReference type="Pfam" id="PF16542">
    <property type="entry name" value="PNKP_ligase"/>
    <property type="match status" value="1"/>
</dbReference>
<name>A0ABR9P5S3_9ACTN</name>
<accession>A0ABR9P5S3</accession>
<dbReference type="InterPro" id="IPR041780">
    <property type="entry name" value="MPP_PrpE-like"/>
</dbReference>
<keyword evidence="3" id="KW-0808">Transferase</keyword>
<organism evidence="3 4">
    <name type="scientific">Nocardiopsis coralli</name>
    <dbReference type="NCBI Taxonomy" id="2772213"/>
    <lineage>
        <taxon>Bacteria</taxon>
        <taxon>Bacillati</taxon>
        <taxon>Actinomycetota</taxon>
        <taxon>Actinomycetes</taxon>
        <taxon>Streptosporangiales</taxon>
        <taxon>Nocardiopsidaceae</taxon>
        <taxon>Nocardiopsis</taxon>
    </lineage>
</organism>
<keyword evidence="4" id="KW-1185">Reference proteome</keyword>
<dbReference type="SUPFAM" id="SSF56091">
    <property type="entry name" value="DNA ligase/mRNA capping enzyme, catalytic domain"/>
    <property type="match status" value="1"/>
</dbReference>
<dbReference type="Gene3D" id="3.30.470.30">
    <property type="entry name" value="DNA ligase/mRNA capping enzyme"/>
    <property type="match status" value="2"/>
</dbReference>
<proteinExistence type="predicted"/>
<dbReference type="Pfam" id="PF13671">
    <property type="entry name" value="AAA_33"/>
    <property type="match status" value="1"/>
</dbReference>